<dbReference type="InterPro" id="IPR014914">
    <property type="entry name" value="RES_dom"/>
</dbReference>
<feature type="region of interest" description="Disordered" evidence="1">
    <location>
        <begin position="152"/>
        <end position="174"/>
    </location>
</feature>
<accession>A0ABY5DR58</accession>
<sequence length="174" mass="19435">MLDVDATYVSGTWWRHVPAGGDVFYEAEVPADNRWQRGEVVDAWYHADEPATVWAEWYRALAGLGMAPGVMLPRDLWAWELSVTRVADLSDAQRLARVGLRVPRPGRTRWSAFQRVGETLFAEGYQALIAPSAARPERLVVCAFRPEREIPGARPIPPPQTIDEPPTVPTGMTT</sequence>
<evidence type="ECO:0000259" key="2">
    <source>
        <dbReference type="Pfam" id="PF08808"/>
    </source>
</evidence>
<organism evidence="3 4">
    <name type="scientific">Paraconexibacter antarcticus</name>
    <dbReference type="NCBI Taxonomy" id="2949664"/>
    <lineage>
        <taxon>Bacteria</taxon>
        <taxon>Bacillati</taxon>
        <taxon>Actinomycetota</taxon>
        <taxon>Thermoleophilia</taxon>
        <taxon>Solirubrobacterales</taxon>
        <taxon>Paraconexibacteraceae</taxon>
        <taxon>Paraconexibacter</taxon>
    </lineage>
</organism>
<name>A0ABY5DR58_9ACTN</name>
<dbReference type="Pfam" id="PF08808">
    <property type="entry name" value="RES"/>
    <property type="match status" value="1"/>
</dbReference>
<proteinExistence type="predicted"/>
<keyword evidence="4" id="KW-1185">Reference proteome</keyword>
<dbReference type="Proteomes" id="UP001056035">
    <property type="component" value="Chromosome"/>
</dbReference>
<dbReference type="EMBL" id="CP098502">
    <property type="protein sequence ID" value="UTI63237.1"/>
    <property type="molecule type" value="Genomic_DNA"/>
</dbReference>
<evidence type="ECO:0000313" key="3">
    <source>
        <dbReference type="EMBL" id="UTI63237.1"/>
    </source>
</evidence>
<reference evidence="3 4" key="1">
    <citation type="submission" date="2022-06" db="EMBL/GenBank/DDBJ databases">
        <title>Paraconexibacter antarcticus.</title>
        <authorList>
            <person name="Kim C.S."/>
        </authorList>
    </citation>
    <scope>NUCLEOTIDE SEQUENCE [LARGE SCALE GENOMIC DNA]</scope>
    <source>
        <strain evidence="3 4">02-257</strain>
    </source>
</reference>
<protein>
    <submittedName>
        <fullName evidence="3">RES domain-containing protein</fullName>
    </submittedName>
</protein>
<feature type="domain" description="RES" evidence="2">
    <location>
        <begin position="24"/>
        <end position="147"/>
    </location>
</feature>
<evidence type="ECO:0000313" key="4">
    <source>
        <dbReference type="Proteomes" id="UP001056035"/>
    </source>
</evidence>
<dbReference type="RefSeq" id="WP_254569968.1">
    <property type="nucleotide sequence ID" value="NZ_CP098502.1"/>
</dbReference>
<evidence type="ECO:0000256" key="1">
    <source>
        <dbReference type="SAM" id="MobiDB-lite"/>
    </source>
</evidence>
<gene>
    <name evidence="3" type="ORF">NBH00_17960</name>
</gene>